<feature type="transmembrane region" description="Helical" evidence="2">
    <location>
        <begin position="169"/>
        <end position="188"/>
    </location>
</feature>
<evidence type="ECO:0000259" key="3">
    <source>
        <dbReference type="Pfam" id="PF09335"/>
    </source>
</evidence>
<name>Q9LNA0_ARATH</name>
<accession>Q9LNA0</accession>
<dbReference type="PANTHER" id="PTHR46431">
    <property type="entry name" value="EXPRESSED PROTEIN"/>
    <property type="match status" value="1"/>
</dbReference>
<reference evidence="4" key="3">
    <citation type="submission" date="2000-06" db="EMBL/GenBank/DDBJ databases">
        <authorList>
            <person name="Cheuk R."/>
            <person name="Shinn P."/>
            <person name="Brooks S."/>
            <person name="Buehler E."/>
            <person name="Chao Q."/>
            <person name="Johnson-Hopson C."/>
            <person name="Khan S."/>
            <person name="Kim C."/>
            <person name="Altafi H."/>
            <person name="Bei B."/>
            <person name="Chin C."/>
            <person name="Chiou J."/>
            <person name="Choi E."/>
            <person name="Conn L."/>
            <person name="Conway A."/>
            <person name="Gonzalez A."/>
            <person name="Hansen N."/>
            <person name="Howing B."/>
            <person name="Koo T."/>
            <person name="Lam B."/>
            <person name="Lee J."/>
            <person name="Lenz C."/>
            <person name="Li J."/>
            <person name="Liu A."/>
            <person name="Liu J."/>
            <person name="Liu S."/>
            <person name="Mukharsky N."/>
            <person name="Nguyen M."/>
            <person name="Palm C."/>
            <person name="Pham P."/>
            <person name="Sakano H."/>
            <person name="Schwartz J."/>
            <person name="Southwick A."/>
            <person name="Thaveri A."/>
            <person name="Toriumi M."/>
            <person name="Vaysberg M."/>
            <person name="Yu G."/>
            <person name="Davis R."/>
            <person name="Federspiel N."/>
            <person name="Theologis A."/>
            <person name="Ecker J."/>
        </authorList>
    </citation>
    <scope>NUCLEOTIDE SEQUENCE</scope>
</reference>
<feature type="region of interest" description="Disordered" evidence="1">
    <location>
        <begin position="25"/>
        <end position="48"/>
    </location>
</feature>
<keyword evidence="2" id="KW-0472">Membrane</keyword>
<dbReference type="AlphaFoldDB" id="Q9LNA0"/>
<proteinExistence type="predicted"/>
<evidence type="ECO:0000256" key="1">
    <source>
        <dbReference type="SAM" id="MobiDB-lite"/>
    </source>
</evidence>
<feature type="transmembrane region" description="Helical" evidence="2">
    <location>
        <begin position="140"/>
        <end position="162"/>
    </location>
</feature>
<keyword evidence="2" id="KW-0812">Transmembrane</keyword>
<feature type="domain" description="VTT" evidence="3">
    <location>
        <begin position="121"/>
        <end position="272"/>
    </location>
</feature>
<dbReference type="Pfam" id="PF09335">
    <property type="entry name" value="VTT_dom"/>
    <property type="match status" value="1"/>
</dbReference>
<feature type="transmembrane region" description="Helical" evidence="2">
    <location>
        <begin position="100"/>
        <end position="120"/>
    </location>
</feature>
<dbReference type="PANTHER" id="PTHR46431:SF6">
    <property type="entry name" value="(RAPE) HYPOTHETICAL PROTEIN"/>
    <property type="match status" value="1"/>
</dbReference>
<evidence type="ECO:0000313" key="4">
    <source>
        <dbReference type="EMBL" id="AAF79638.1"/>
    </source>
</evidence>
<dbReference type="EMBL" id="AC025416">
    <property type="protein sequence ID" value="AAF79638.1"/>
    <property type="molecule type" value="Genomic_DNA"/>
</dbReference>
<feature type="transmembrane region" description="Helical" evidence="2">
    <location>
        <begin position="56"/>
        <end position="80"/>
    </location>
</feature>
<protein>
    <submittedName>
        <fullName evidence="4">F5O11.19</fullName>
    </submittedName>
</protein>
<organism evidence="4">
    <name type="scientific">Arabidopsis thaliana</name>
    <name type="common">Mouse-ear cress</name>
    <dbReference type="NCBI Taxonomy" id="3702"/>
    <lineage>
        <taxon>Eukaryota</taxon>
        <taxon>Viridiplantae</taxon>
        <taxon>Streptophyta</taxon>
        <taxon>Embryophyta</taxon>
        <taxon>Tracheophyta</taxon>
        <taxon>Spermatophyta</taxon>
        <taxon>Magnoliopsida</taxon>
        <taxon>eudicotyledons</taxon>
        <taxon>Gunneridae</taxon>
        <taxon>Pentapetalae</taxon>
        <taxon>rosids</taxon>
        <taxon>malvids</taxon>
        <taxon>Brassicales</taxon>
        <taxon>Brassicaceae</taxon>
        <taxon>Camelineae</taxon>
        <taxon>Arabidopsis</taxon>
    </lineage>
</organism>
<keyword evidence="2" id="KW-1133">Transmembrane helix</keyword>
<reference evidence="4" key="2">
    <citation type="submission" date="2000-05" db="EMBL/GenBank/DDBJ databases">
        <title>Genomic sequence for Arabidopsis thaliana BAC F5O11 from chromosome I.</title>
        <authorList>
            <person name="Chao Q."/>
            <person name="Brooks S."/>
            <person name="Buehler E."/>
            <person name="Johnson-Hopson C."/>
            <person name="Khan S."/>
            <person name="Kim C."/>
            <person name="Shinn P."/>
            <person name="Altafi H."/>
            <person name="Bei Q."/>
            <person name="Chin C."/>
            <person name="Chiou J."/>
            <person name="Choi E."/>
            <person name="Conn L."/>
            <person name="Conway A."/>
            <person name="Gonzales A."/>
            <person name="Hansen N."/>
            <person name="Howng B."/>
            <person name="Koo T."/>
            <person name="Lam B."/>
            <person name="Lee J."/>
            <person name="Lenz C."/>
            <person name="Li J."/>
            <person name="Liu A."/>
            <person name="Liu K."/>
            <person name="Liu S."/>
            <person name="Mukharsky N."/>
            <person name="Nguyen M."/>
            <person name="Palm C."/>
            <person name="Pham P."/>
            <person name="Sakano H."/>
            <person name="Schwartz J."/>
            <person name="Southwick A."/>
            <person name="Thaveri A."/>
            <person name="Toriumi M."/>
            <person name="Vaysberg M."/>
            <person name="Yu G."/>
            <person name="Federspiel N.A."/>
            <person name="Theologis A."/>
            <person name="Ecker J.R."/>
        </authorList>
    </citation>
    <scope>NUCLEOTIDE SEQUENCE</scope>
</reference>
<dbReference type="InterPro" id="IPR032816">
    <property type="entry name" value="VTT_dom"/>
</dbReference>
<feature type="transmembrane region" description="Helical" evidence="2">
    <location>
        <begin position="329"/>
        <end position="350"/>
    </location>
</feature>
<evidence type="ECO:0000256" key="2">
    <source>
        <dbReference type="SAM" id="Phobius"/>
    </source>
</evidence>
<dbReference type="ExpressionAtlas" id="Q9LNA0">
    <property type="expression patterns" value="baseline and differential"/>
</dbReference>
<sequence>MTYSNGVDGTVPELKLRVEEDSDNGDYLKLRGGSNEEDEGSSAESSRCPIGSVTSVWFWVKLISLVVCLGSLAFVIIKWVGPFLIEKELIPFINWVRNTFSIPVLGLLLFASVALFPSILLPSSPSMWMAGLTFGYGKGFLLILSAASIGVTLPFLIGHLFLHKMQVSIIIPYSLFGYLLLSLYHEMINLDFFSFLSFVQEWLKKYPKKAAILRAAGEGTWFHQFQAVTLIRVSPFPYIIYNYCALATGVHYGPYILGSLVGMVPEIFVSIYTYMPLSLSLCLLSQCLRHVLQNLKTGGFLFWDICRGIMLRTLAVASDTRHTLSVVEIVVNVLGFCVTASATIVCTIYAKKKLSAMQSEDVETLQNPILY</sequence>
<reference key="1">
    <citation type="journal article" date="2000" name="Nature">
        <title>Sequence and analysis of chromosome 1 of the plant Arabidopsis thaliana.</title>
        <authorList>
            <person name="Theologis A."/>
            <person name="Ecker J.R."/>
            <person name="Palm C.J."/>
            <person name="Federspiel N.A."/>
            <person name="Kaul S."/>
            <person name="White O."/>
            <person name="Alonso J."/>
            <person name="Altafi H."/>
            <person name="Araujo R."/>
            <person name="Bowman C.L."/>
            <person name="Brooks S.Y."/>
            <person name="Buehler E."/>
            <person name="Chan A."/>
            <person name="Chao Q."/>
            <person name="Chen H."/>
            <person name="Cheuk R.F."/>
            <person name="Chin C.W."/>
            <person name="Chung M.K."/>
            <person name="Conn L."/>
            <person name="Conway A.B."/>
            <person name="Conway A.R."/>
            <person name="Creasy T.H."/>
            <person name="Dewar K."/>
            <person name="Dunn P."/>
            <person name="Etgu P."/>
            <person name="Feldblyum T.V."/>
            <person name="Feng J."/>
            <person name="Fong B."/>
            <person name="Fujii C.Y."/>
            <person name="Gill J.E."/>
            <person name="Goldsmith A.D."/>
            <person name="Haas B."/>
            <person name="Hansen N.F."/>
            <person name="Hughes B."/>
            <person name="Huizar L."/>
            <person name="Hunter J.L."/>
            <person name="Jenkins J."/>
            <person name="Johnson-Hopson C."/>
            <person name="Khan S."/>
            <person name="Khaykin E."/>
            <person name="Kim C.J."/>
            <person name="Koo H.L."/>
            <person name="Kremenetskaia I."/>
            <person name="Kurtz D.B."/>
            <person name="Kwan A."/>
            <person name="Lam B."/>
            <person name="Langin-Hooper S."/>
            <person name="Lee A."/>
            <person name="Lee J.M."/>
            <person name="Lenz C.A."/>
            <person name="Li J.H."/>
            <person name="Li Y."/>
            <person name="Lin X."/>
            <person name="Liu S.X."/>
            <person name="Liu Z.A."/>
            <person name="Luros J.S."/>
            <person name="Maiti R."/>
            <person name="Marziali A."/>
            <person name="Militscher J."/>
            <person name="Miranda M."/>
            <person name="Nguyen M."/>
            <person name="Nierman W.C."/>
            <person name="Osborne B.I."/>
            <person name="Pai G."/>
            <person name="Peterson J."/>
            <person name="Pham P.K."/>
            <person name="Rizzo M."/>
            <person name="Rooney T."/>
            <person name="Rowley D."/>
            <person name="Sakano H."/>
            <person name="Salzberg S.L."/>
            <person name="Schwartz J.R."/>
            <person name="Shinn P."/>
            <person name="Southwick A.M."/>
            <person name="Sun H."/>
            <person name="Tallon L.J."/>
            <person name="Tambunga G."/>
            <person name="Toriumi M.J."/>
            <person name="Town C.D."/>
            <person name="Utterback T."/>
            <person name="Van Aken S."/>
            <person name="Vaysberg M."/>
            <person name="Vysotskaia V.S."/>
            <person name="Walker M."/>
            <person name="Wu D."/>
            <person name="Yu G."/>
            <person name="Fraser C.M."/>
            <person name="Venter J.C."/>
            <person name="Davis R.W."/>
        </authorList>
    </citation>
    <scope>NUCLEOTIDE SEQUENCE [LARGE SCALE GENOMIC DNA]</scope>
    <source>
        <strain>cv. Columbia</strain>
    </source>
</reference>